<sequence length="53" mass="6192">MSQSYNVYLGFTTSGYDYFIILDFEQRALRALTSTTFRLPDLDTCTLQEPIKF</sequence>
<dbReference type="AlphaFoldDB" id="A0A232F232"/>
<accession>A0A232F232</accession>
<proteinExistence type="predicted"/>
<evidence type="ECO:0000313" key="2">
    <source>
        <dbReference type="Proteomes" id="UP000215335"/>
    </source>
</evidence>
<name>A0A232F232_9HYME</name>
<keyword evidence="2" id="KW-1185">Reference proteome</keyword>
<protein>
    <submittedName>
        <fullName evidence="1">Uncharacterized protein</fullName>
    </submittedName>
</protein>
<gene>
    <name evidence="1" type="ORF">TSAR_004520</name>
</gene>
<dbReference type="EMBL" id="NNAY01001191">
    <property type="protein sequence ID" value="OXU24795.1"/>
    <property type="molecule type" value="Genomic_DNA"/>
</dbReference>
<evidence type="ECO:0000313" key="1">
    <source>
        <dbReference type="EMBL" id="OXU24795.1"/>
    </source>
</evidence>
<organism evidence="1 2">
    <name type="scientific">Trichomalopsis sarcophagae</name>
    <dbReference type="NCBI Taxonomy" id="543379"/>
    <lineage>
        <taxon>Eukaryota</taxon>
        <taxon>Metazoa</taxon>
        <taxon>Ecdysozoa</taxon>
        <taxon>Arthropoda</taxon>
        <taxon>Hexapoda</taxon>
        <taxon>Insecta</taxon>
        <taxon>Pterygota</taxon>
        <taxon>Neoptera</taxon>
        <taxon>Endopterygota</taxon>
        <taxon>Hymenoptera</taxon>
        <taxon>Apocrita</taxon>
        <taxon>Proctotrupomorpha</taxon>
        <taxon>Chalcidoidea</taxon>
        <taxon>Pteromalidae</taxon>
        <taxon>Pteromalinae</taxon>
        <taxon>Trichomalopsis</taxon>
    </lineage>
</organism>
<reference evidence="1 2" key="1">
    <citation type="journal article" date="2017" name="Curr. Biol.">
        <title>The Evolution of Venom by Co-option of Single-Copy Genes.</title>
        <authorList>
            <person name="Martinson E.O."/>
            <person name="Mrinalini"/>
            <person name="Kelkar Y.D."/>
            <person name="Chang C.H."/>
            <person name="Werren J.H."/>
        </authorList>
    </citation>
    <scope>NUCLEOTIDE SEQUENCE [LARGE SCALE GENOMIC DNA]</scope>
    <source>
        <strain evidence="1 2">Alberta</strain>
        <tissue evidence="1">Whole body</tissue>
    </source>
</reference>
<dbReference type="Proteomes" id="UP000215335">
    <property type="component" value="Unassembled WGS sequence"/>
</dbReference>
<comment type="caution">
    <text evidence="1">The sequence shown here is derived from an EMBL/GenBank/DDBJ whole genome shotgun (WGS) entry which is preliminary data.</text>
</comment>